<evidence type="ECO:0000313" key="2">
    <source>
        <dbReference type="Proteomes" id="UP001219525"/>
    </source>
</evidence>
<protein>
    <submittedName>
        <fullName evidence="1">Uncharacterized protein</fullName>
    </submittedName>
</protein>
<sequence length="115" mass="13649">LGKEWQDIVGLWFLREEENGFSPRQKFLLAKLRPKQIGEWVGRARSQRYNPSIKNAARFGESVWTWWQHVYPAWTEQGGKVEKREVSAVEADEWRTLDVSSQNGFINVLVCLRWW</sequence>
<organism evidence="1 2">
    <name type="scientific">Mycena pura</name>
    <dbReference type="NCBI Taxonomy" id="153505"/>
    <lineage>
        <taxon>Eukaryota</taxon>
        <taxon>Fungi</taxon>
        <taxon>Dikarya</taxon>
        <taxon>Basidiomycota</taxon>
        <taxon>Agaricomycotina</taxon>
        <taxon>Agaricomycetes</taxon>
        <taxon>Agaricomycetidae</taxon>
        <taxon>Agaricales</taxon>
        <taxon>Marasmiineae</taxon>
        <taxon>Mycenaceae</taxon>
        <taxon>Mycena</taxon>
    </lineage>
</organism>
<accession>A0AAD6YBQ7</accession>
<dbReference type="AlphaFoldDB" id="A0AAD6YBQ7"/>
<dbReference type="Proteomes" id="UP001219525">
    <property type="component" value="Unassembled WGS sequence"/>
</dbReference>
<name>A0AAD6YBQ7_9AGAR</name>
<evidence type="ECO:0000313" key="1">
    <source>
        <dbReference type="EMBL" id="KAJ7204378.1"/>
    </source>
</evidence>
<proteinExistence type="predicted"/>
<comment type="caution">
    <text evidence="1">The sequence shown here is derived from an EMBL/GenBank/DDBJ whole genome shotgun (WGS) entry which is preliminary data.</text>
</comment>
<gene>
    <name evidence="1" type="ORF">GGX14DRAFT_320084</name>
</gene>
<dbReference type="EMBL" id="JARJCW010000047">
    <property type="protein sequence ID" value="KAJ7204378.1"/>
    <property type="molecule type" value="Genomic_DNA"/>
</dbReference>
<reference evidence="1" key="1">
    <citation type="submission" date="2023-03" db="EMBL/GenBank/DDBJ databases">
        <title>Massive genome expansion in bonnet fungi (Mycena s.s.) driven by repeated elements and novel gene families across ecological guilds.</title>
        <authorList>
            <consortium name="Lawrence Berkeley National Laboratory"/>
            <person name="Harder C.B."/>
            <person name="Miyauchi S."/>
            <person name="Viragh M."/>
            <person name="Kuo A."/>
            <person name="Thoen E."/>
            <person name="Andreopoulos B."/>
            <person name="Lu D."/>
            <person name="Skrede I."/>
            <person name="Drula E."/>
            <person name="Henrissat B."/>
            <person name="Morin E."/>
            <person name="Kohler A."/>
            <person name="Barry K."/>
            <person name="LaButti K."/>
            <person name="Morin E."/>
            <person name="Salamov A."/>
            <person name="Lipzen A."/>
            <person name="Mereny Z."/>
            <person name="Hegedus B."/>
            <person name="Baldrian P."/>
            <person name="Stursova M."/>
            <person name="Weitz H."/>
            <person name="Taylor A."/>
            <person name="Grigoriev I.V."/>
            <person name="Nagy L.G."/>
            <person name="Martin F."/>
            <person name="Kauserud H."/>
        </authorList>
    </citation>
    <scope>NUCLEOTIDE SEQUENCE</scope>
    <source>
        <strain evidence="1">9144</strain>
    </source>
</reference>
<feature type="non-terminal residue" evidence="1">
    <location>
        <position position="1"/>
    </location>
</feature>
<keyword evidence="2" id="KW-1185">Reference proteome</keyword>
<feature type="non-terminal residue" evidence="1">
    <location>
        <position position="115"/>
    </location>
</feature>